<evidence type="ECO:0000313" key="5">
    <source>
        <dbReference type="EMBL" id="KIO22867.1"/>
    </source>
</evidence>
<gene>
    <name evidence="5" type="ORF">M407DRAFT_27666</name>
</gene>
<evidence type="ECO:0000256" key="1">
    <source>
        <dbReference type="ARBA" id="ARBA00022553"/>
    </source>
</evidence>
<dbReference type="InterPro" id="IPR011006">
    <property type="entry name" value="CheY-like_superfamily"/>
</dbReference>
<feature type="domain" description="Response regulatory" evidence="4">
    <location>
        <begin position="1"/>
        <end position="73"/>
    </location>
</feature>
<dbReference type="InterPro" id="IPR001789">
    <property type="entry name" value="Sig_transdc_resp-reg_receiver"/>
</dbReference>
<reference evidence="5 6" key="1">
    <citation type="submission" date="2014-04" db="EMBL/GenBank/DDBJ databases">
        <authorList>
            <consortium name="DOE Joint Genome Institute"/>
            <person name="Kuo A."/>
            <person name="Girlanda M."/>
            <person name="Perotto S."/>
            <person name="Kohler A."/>
            <person name="Nagy L.G."/>
            <person name="Floudas D."/>
            <person name="Copeland A."/>
            <person name="Barry K.W."/>
            <person name="Cichocki N."/>
            <person name="Veneault-Fourrey C."/>
            <person name="LaButti K."/>
            <person name="Lindquist E.A."/>
            <person name="Lipzen A."/>
            <person name="Lundell T."/>
            <person name="Morin E."/>
            <person name="Murat C."/>
            <person name="Sun H."/>
            <person name="Tunlid A."/>
            <person name="Henrissat B."/>
            <person name="Grigoriev I.V."/>
            <person name="Hibbett D.S."/>
            <person name="Martin F."/>
            <person name="Nordberg H.P."/>
            <person name="Cantor M.N."/>
            <person name="Hua S.X."/>
        </authorList>
    </citation>
    <scope>NUCLEOTIDE SEQUENCE [LARGE SCALE GENOMIC DNA]</scope>
    <source>
        <strain evidence="5 6">MUT 4182</strain>
    </source>
</reference>
<accession>A0A0C3LNF6</accession>
<feature type="modified residue" description="4-aspartylphosphate" evidence="3">
    <location>
        <position position="2"/>
    </location>
</feature>
<name>A0A0C3LNF6_9AGAM</name>
<dbReference type="AlphaFoldDB" id="A0A0C3LNF6"/>
<protein>
    <recommendedName>
        <fullName evidence="4">Response regulatory domain-containing protein</fullName>
    </recommendedName>
</protein>
<evidence type="ECO:0000256" key="3">
    <source>
        <dbReference type="PROSITE-ProRule" id="PRU00169"/>
    </source>
</evidence>
<organism evidence="5 6">
    <name type="scientific">Tulasnella calospora MUT 4182</name>
    <dbReference type="NCBI Taxonomy" id="1051891"/>
    <lineage>
        <taxon>Eukaryota</taxon>
        <taxon>Fungi</taxon>
        <taxon>Dikarya</taxon>
        <taxon>Basidiomycota</taxon>
        <taxon>Agaricomycotina</taxon>
        <taxon>Agaricomycetes</taxon>
        <taxon>Cantharellales</taxon>
        <taxon>Tulasnellaceae</taxon>
        <taxon>Tulasnella</taxon>
    </lineage>
</organism>
<evidence type="ECO:0000313" key="6">
    <source>
        <dbReference type="Proteomes" id="UP000054248"/>
    </source>
</evidence>
<evidence type="ECO:0000259" key="4">
    <source>
        <dbReference type="PROSITE" id="PS50110"/>
    </source>
</evidence>
<dbReference type="HOGENOM" id="CLU_000445_112_1_1"/>
<dbReference type="EMBL" id="KN823099">
    <property type="protein sequence ID" value="KIO22867.1"/>
    <property type="molecule type" value="Genomic_DNA"/>
</dbReference>
<dbReference type="Gene3D" id="3.40.50.2300">
    <property type="match status" value="1"/>
</dbReference>
<reference evidence="6" key="2">
    <citation type="submission" date="2015-01" db="EMBL/GenBank/DDBJ databases">
        <title>Evolutionary Origins and Diversification of the Mycorrhizal Mutualists.</title>
        <authorList>
            <consortium name="DOE Joint Genome Institute"/>
            <consortium name="Mycorrhizal Genomics Consortium"/>
            <person name="Kohler A."/>
            <person name="Kuo A."/>
            <person name="Nagy L.G."/>
            <person name="Floudas D."/>
            <person name="Copeland A."/>
            <person name="Barry K.W."/>
            <person name="Cichocki N."/>
            <person name="Veneault-Fourrey C."/>
            <person name="LaButti K."/>
            <person name="Lindquist E.A."/>
            <person name="Lipzen A."/>
            <person name="Lundell T."/>
            <person name="Morin E."/>
            <person name="Murat C."/>
            <person name="Riley R."/>
            <person name="Ohm R."/>
            <person name="Sun H."/>
            <person name="Tunlid A."/>
            <person name="Henrissat B."/>
            <person name="Grigoriev I.V."/>
            <person name="Hibbett D.S."/>
            <person name="Martin F."/>
        </authorList>
    </citation>
    <scope>NUCLEOTIDE SEQUENCE [LARGE SCALE GENOMIC DNA]</scope>
    <source>
        <strain evidence="6">MUT 4182</strain>
    </source>
</reference>
<dbReference type="PROSITE" id="PS50110">
    <property type="entry name" value="RESPONSE_REGULATORY"/>
    <property type="match status" value="1"/>
</dbReference>
<dbReference type="CDD" id="cd17546">
    <property type="entry name" value="REC_hyHK_CKI1_RcsC-like"/>
    <property type="match status" value="1"/>
</dbReference>
<proteinExistence type="predicted"/>
<dbReference type="GO" id="GO:0000160">
    <property type="term" value="P:phosphorelay signal transduction system"/>
    <property type="evidence" value="ECO:0007669"/>
    <property type="project" value="UniProtKB-KW"/>
</dbReference>
<keyword evidence="6" id="KW-1185">Reference proteome</keyword>
<evidence type="ECO:0000256" key="2">
    <source>
        <dbReference type="ARBA" id="ARBA00023012"/>
    </source>
</evidence>
<dbReference type="Pfam" id="PF00072">
    <property type="entry name" value="Response_reg"/>
    <property type="match status" value="1"/>
</dbReference>
<dbReference type="PANTHER" id="PTHR45339:SF1">
    <property type="entry name" value="HYBRID SIGNAL TRANSDUCTION HISTIDINE KINASE J"/>
    <property type="match status" value="1"/>
</dbReference>
<keyword evidence="1 3" id="KW-0597">Phosphoprotein</keyword>
<dbReference type="OrthoDB" id="60033at2759"/>
<dbReference type="SUPFAM" id="SSF52172">
    <property type="entry name" value="CheY-like"/>
    <property type="match status" value="1"/>
</dbReference>
<dbReference type="STRING" id="1051891.A0A0C3LNF6"/>
<keyword evidence="2" id="KW-0902">Two-component regulatory system</keyword>
<dbReference type="Proteomes" id="UP000054248">
    <property type="component" value="Unassembled WGS sequence"/>
</dbReference>
<sequence>MDCEMPVMDGHTATREIRRLEGEGVLPLRNRIIALTGNARQGQIEASLQAGMDDVMIKPYKIDELVLKIRERTVLD</sequence>
<dbReference type="PANTHER" id="PTHR45339">
    <property type="entry name" value="HYBRID SIGNAL TRANSDUCTION HISTIDINE KINASE J"/>
    <property type="match status" value="1"/>
</dbReference>